<keyword evidence="3" id="KW-1185">Reference proteome</keyword>
<keyword evidence="1" id="KW-0472">Membrane</keyword>
<reference evidence="2 3" key="1">
    <citation type="submission" date="2020-08" db="EMBL/GenBank/DDBJ databases">
        <title>Genomic Encyclopedia of Type Strains, Phase IV (KMG-IV): sequencing the most valuable type-strain genomes for metagenomic binning, comparative biology and taxonomic classification.</title>
        <authorList>
            <person name="Goeker M."/>
        </authorList>
    </citation>
    <scope>NUCLEOTIDE SEQUENCE [LARGE SCALE GENOMIC DNA]</scope>
    <source>
        <strain evidence="2 3">DSM 27165</strain>
    </source>
</reference>
<evidence type="ECO:0000256" key="1">
    <source>
        <dbReference type="SAM" id="Phobius"/>
    </source>
</evidence>
<feature type="transmembrane region" description="Helical" evidence="1">
    <location>
        <begin position="73"/>
        <end position="95"/>
    </location>
</feature>
<comment type="caution">
    <text evidence="2">The sequence shown here is derived from an EMBL/GenBank/DDBJ whole genome shotgun (WGS) entry which is preliminary data.</text>
</comment>
<keyword evidence="1" id="KW-0812">Transmembrane</keyword>
<evidence type="ECO:0000313" key="3">
    <source>
        <dbReference type="Proteomes" id="UP000575898"/>
    </source>
</evidence>
<dbReference type="Proteomes" id="UP000575898">
    <property type="component" value="Unassembled WGS sequence"/>
</dbReference>
<accession>A0A840MSL9</accession>
<dbReference type="Pfam" id="PF04246">
    <property type="entry name" value="RseC_MucC"/>
    <property type="match status" value="1"/>
</dbReference>
<dbReference type="EMBL" id="JACHHY010000026">
    <property type="protein sequence ID" value="MBB5020167.1"/>
    <property type="molecule type" value="Genomic_DNA"/>
</dbReference>
<evidence type="ECO:0000313" key="2">
    <source>
        <dbReference type="EMBL" id="MBB5020167.1"/>
    </source>
</evidence>
<protein>
    <submittedName>
        <fullName evidence="2">Sigma-E factor negative regulatory protein RseC</fullName>
    </submittedName>
</protein>
<feature type="transmembrane region" description="Helical" evidence="1">
    <location>
        <begin position="101"/>
        <end position="119"/>
    </location>
</feature>
<keyword evidence="1" id="KW-1133">Transmembrane helix</keyword>
<gene>
    <name evidence="2" type="ORF">HNQ59_003481</name>
</gene>
<proteinExistence type="predicted"/>
<dbReference type="AlphaFoldDB" id="A0A840MSL9"/>
<sequence>MMQVHAVVRRIDGHRAYIAIQQPRCAGCTGQCADKGAFSRLFSPRLHAVSAPEGCRVGDELQFSLPESSMSRLAWLGYGLPLSGLLGGALLGSLVSDGISILAATLGLLSGLSASGWWMRRHRPTCQQLHRQVVVSSLSQSSIQQR</sequence>
<name>A0A840MSL9_9PROT</name>
<organism evidence="2 3">
    <name type="scientific">Chitinivorax tropicus</name>
    <dbReference type="NCBI Taxonomy" id="714531"/>
    <lineage>
        <taxon>Bacteria</taxon>
        <taxon>Pseudomonadati</taxon>
        <taxon>Pseudomonadota</taxon>
        <taxon>Betaproteobacteria</taxon>
        <taxon>Chitinivorax</taxon>
    </lineage>
</organism>